<dbReference type="SUPFAM" id="SSF53335">
    <property type="entry name" value="S-adenosyl-L-methionine-dependent methyltransferases"/>
    <property type="match status" value="1"/>
</dbReference>
<dbReference type="InterPro" id="IPR029063">
    <property type="entry name" value="SAM-dependent_MTases_sf"/>
</dbReference>
<reference evidence="4 5" key="1">
    <citation type="submission" date="2015-04" db="EMBL/GenBank/DDBJ databases">
        <title>Complete genome of flavobacterium.</title>
        <authorList>
            <person name="Kwon Y.M."/>
            <person name="Kim S.-J."/>
        </authorList>
    </citation>
    <scope>NUCLEOTIDE SEQUENCE [LARGE SCALE GENOMIC DNA]</scope>
    <source>
        <strain evidence="4 5">DK169</strain>
    </source>
</reference>
<dbReference type="Proteomes" id="UP000050827">
    <property type="component" value="Unassembled WGS sequence"/>
</dbReference>
<dbReference type="AlphaFoldDB" id="A0A0Q1DJM1"/>
<evidence type="ECO:0000313" key="5">
    <source>
        <dbReference type="Proteomes" id="UP000050827"/>
    </source>
</evidence>
<dbReference type="CDD" id="cd02440">
    <property type="entry name" value="AdoMet_MTases"/>
    <property type="match status" value="1"/>
</dbReference>
<keyword evidence="1 4" id="KW-0489">Methyltransferase</keyword>
<dbReference type="PANTHER" id="PTHR43167:SF1">
    <property type="entry name" value="PUTATIVE (AFU_ORTHOLOGUE AFUA_6G01830)-RELATED"/>
    <property type="match status" value="1"/>
</dbReference>
<evidence type="ECO:0000313" key="4">
    <source>
        <dbReference type="EMBL" id="KQC28990.1"/>
    </source>
</evidence>
<dbReference type="PANTHER" id="PTHR43167">
    <property type="entry name" value="PUTATIVE (AFU_ORTHOLOGUE AFUA_6G01830)-RELATED"/>
    <property type="match status" value="1"/>
</dbReference>
<dbReference type="GO" id="GO:0008171">
    <property type="term" value="F:O-methyltransferase activity"/>
    <property type="evidence" value="ECO:0007669"/>
    <property type="project" value="InterPro"/>
</dbReference>
<proteinExistence type="predicted"/>
<organism evidence="4 5">
    <name type="scientific">Flagellimonas eckloniae</name>
    <dbReference type="NCBI Taxonomy" id="346185"/>
    <lineage>
        <taxon>Bacteria</taxon>
        <taxon>Pseudomonadati</taxon>
        <taxon>Bacteroidota</taxon>
        <taxon>Flavobacteriia</taxon>
        <taxon>Flavobacteriales</taxon>
        <taxon>Flavobacteriaceae</taxon>
        <taxon>Flagellimonas</taxon>
    </lineage>
</organism>
<dbReference type="Gene3D" id="3.40.50.150">
    <property type="entry name" value="Vaccinia Virus protein VP39"/>
    <property type="match status" value="1"/>
</dbReference>
<evidence type="ECO:0000256" key="2">
    <source>
        <dbReference type="ARBA" id="ARBA00022679"/>
    </source>
</evidence>
<dbReference type="RefSeq" id="WP_055392538.1">
    <property type="nucleotide sequence ID" value="NZ_LCTZ01000002.1"/>
</dbReference>
<sequence length="193" mass="21684">MDQTKILDAPSIYPELLAKSEEIGFTMPSDMYIGTLLKTLISSKPAGNFLELGTGMSLSLVWMLEGMDKNSKLISIDNDKELIQIAEHFFGEEKRLELICEDGENWLSGYKGGKFDLIFADAWPGKYSFLDQTLTLINEGGFYVIDDMKTQPNWPAGHENNVSDLVDILESREDFTITKMDWSTGVIVAVKIK</sequence>
<keyword evidence="3" id="KW-0949">S-adenosyl-L-methionine</keyword>
<evidence type="ECO:0000256" key="3">
    <source>
        <dbReference type="ARBA" id="ARBA00022691"/>
    </source>
</evidence>
<name>A0A0Q1DJM1_9FLAO</name>
<dbReference type="Pfam" id="PF01596">
    <property type="entry name" value="Methyltransf_3"/>
    <property type="match status" value="1"/>
</dbReference>
<accession>A0A0Q1DJM1</accession>
<keyword evidence="5" id="KW-1185">Reference proteome</keyword>
<keyword evidence="2 4" id="KW-0808">Transferase</keyword>
<dbReference type="GO" id="GO:0032259">
    <property type="term" value="P:methylation"/>
    <property type="evidence" value="ECO:0007669"/>
    <property type="project" value="UniProtKB-KW"/>
</dbReference>
<evidence type="ECO:0000256" key="1">
    <source>
        <dbReference type="ARBA" id="ARBA00022603"/>
    </source>
</evidence>
<dbReference type="OrthoDB" id="484536at2"/>
<comment type="caution">
    <text evidence="4">The sequence shown here is derived from an EMBL/GenBank/DDBJ whole genome shotgun (WGS) entry which is preliminary data.</text>
</comment>
<dbReference type="InterPro" id="IPR002935">
    <property type="entry name" value="SAM_O-MeTrfase"/>
</dbReference>
<dbReference type="STRING" id="346185.AAY42_03080"/>
<dbReference type="EMBL" id="LCTZ01000002">
    <property type="protein sequence ID" value="KQC28990.1"/>
    <property type="molecule type" value="Genomic_DNA"/>
</dbReference>
<gene>
    <name evidence="4" type="ORF">AAY42_03080</name>
</gene>
<protein>
    <submittedName>
        <fullName evidence="4">Methyltransferase</fullName>
    </submittedName>
</protein>